<dbReference type="InterPro" id="IPR001715">
    <property type="entry name" value="CH_dom"/>
</dbReference>
<dbReference type="PROSITE" id="PS50021">
    <property type="entry name" value="CH"/>
    <property type="match status" value="1"/>
</dbReference>
<feature type="compositionally biased region" description="Polar residues" evidence="1">
    <location>
        <begin position="192"/>
        <end position="205"/>
    </location>
</feature>
<evidence type="ECO:0000256" key="1">
    <source>
        <dbReference type="SAM" id="MobiDB-lite"/>
    </source>
</evidence>
<dbReference type="Proteomes" id="UP000008068">
    <property type="component" value="Unassembled WGS sequence"/>
</dbReference>
<dbReference type="AlphaFoldDB" id="G0PLX4"/>
<dbReference type="InterPro" id="IPR050540">
    <property type="entry name" value="F-actin_Monoox_Mical"/>
</dbReference>
<organism evidence="4">
    <name type="scientific">Caenorhabditis brenneri</name>
    <name type="common">Nematode worm</name>
    <dbReference type="NCBI Taxonomy" id="135651"/>
    <lineage>
        <taxon>Eukaryota</taxon>
        <taxon>Metazoa</taxon>
        <taxon>Ecdysozoa</taxon>
        <taxon>Nematoda</taxon>
        <taxon>Chromadorea</taxon>
        <taxon>Rhabditida</taxon>
        <taxon>Rhabditina</taxon>
        <taxon>Rhabditomorpha</taxon>
        <taxon>Rhabditoidea</taxon>
        <taxon>Rhabditidae</taxon>
        <taxon>Peloderinae</taxon>
        <taxon>Caenorhabditis</taxon>
    </lineage>
</organism>
<keyword evidence="4" id="KW-1185">Reference proteome</keyword>
<dbReference type="STRING" id="135651.G0PLX4"/>
<feature type="compositionally biased region" description="Polar residues" evidence="1">
    <location>
        <begin position="291"/>
        <end position="306"/>
    </location>
</feature>
<gene>
    <name evidence="3" type="primary">Cbn-ehbp-1</name>
    <name evidence="3" type="ORF">CAEBREN_17198</name>
</gene>
<feature type="region of interest" description="Disordered" evidence="1">
    <location>
        <begin position="184"/>
        <end position="314"/>
    </location>
</feature>
<sequence length="346" mass="39411">MRKLIYVLCKSERSNPPRAPSRDAFPQPVTEETLLSWCQRVTNGYSHVKIADFTKSWKNGLALCSILHTYRPDLIGDYESLDISNNMSGQISNVKKALDALSMMGITDIPTVDMFLTPDKKQIEILLQRLRRIFEGCEDGSTPASASDHWISRIFGIMETEEKVVAMIAELRNKKDLEDAVDYSNIPDEVPSTPQFASQNKSLNQPIDDDDDETETSNMQFERSNVRLTMVTPGVGTYRASNRASPSKRDELRQRAREMLEKTVTPSATSNSRKGSDEERRREEVRRLLNEKQQSTAIPSTSSSPYPTFRRLNGSNTDLRRIELDVHKFKKRDPSPTLVRKQCTVY</sequence>
<feature type="domain" description="Calponin-homology (CH)" evidence="2">
    <location>
        <begin position="28"/>
        <end position="135"/>
    </location>
</feature>
<dbReference type="eggNOG" id="KOG0035">
    <property type="taxonomic scope" value="Eukaryota"/>
</dbReference>
<feature type="compositionally biased region" description="Basic and acidic residues" evidence="1">
    <location>
        <begin position="247"/>
        <end position="261"/>
    </location>
</feature>
<name>G0PLX4_CAEBE</name>
<dbReference type="Pfam" id="PF00307">
    <property type="entry name" value="CH"/>
    <property type="match status" value="1"/>
</dbReference>
<dbReference type="PANTHER" id="PTHR23167">
    <property type="entry name" value="CALPONIN HOMOLOGY DOMAIN-CONTAINING PROTEIN DDB_G0272472-RELATED"/>
    <property type="match status" value="1"/>
</dbReference>
<evidence type="ECO:0000259" key="2">
    <source>
        <dbReference type="PROSITE" id="PS50021"/>
    </source>
</evidence>
<evidence type="ECO:0000313" key="3">
    <source>
        <dbReference type="EMBL" id="EGT36026.1"/>
    </source>
</evidence>
<feature type="compositionally biased region" description="Basic and acidic residues" evidence="1">
    <location>
        <begin position="274"/>
        <end position="290"/>
    </location>
</feature>
<dbReference type="SMART" id="SM00033">
    <property type="entry name" value="CH"/>
    <property type="match status" value="1"/>
</dbReference>
<accession>G0PLX4</accession>
<dbReference type="SUPFAM" id="SSF47576">
    <property type="entry name" value="Calponin-homology domain, CH-domain"/>
    <property type="match status" value="1"/>
</dbReference>
<dbReference type="EMBL" id="GL381218">
    <property type="protein sequence ID" value="EGT36026.1"/>
    <property type="molecule type" value="Genomic_DNA"/>
</dbReference>
<evidence type="ECO:0000313" key="4">
    <source>
        <dbReference type="Proteomes" id="UP000008068"/>
    </source>
</evidence>
<reference evidence="4" key="1">
    <citation type="submission" date="2011-07" db="EMBL/GenBank/DDBJ databases">
        <authorList>
            <consortium name="Caenorhabditis brenneri Sequencing and Analysis Consortium"/>
            <person name="Wilson R.K."/>
        </authorList>
    </citation>
    <scope>NUCLEOTIDE SEQUENCE [LARGE SCALE GENOMIC DNA]</scope>
    <source>
        <strain evidence="4">PB2801</strain>
    </source>
</reference>
<dbReference type="OrthoDB" id="5972258at2759"/>
<dbReference type="InParanoid" id="G0PLX4"/>
<dbReference type="Gene3D" id="1.10.418.10">
    <property type="entry name" value="Calponin-like domain"/>
    <property type="match status" value="1"/>
</dbReference>
<feature type="compositionally biased region" description="Polar residues" evidence="1">
    <location>
        <begin position="216"/>
        <end position="227"/>
    </location>
</feature>
<dbReference type="HOGENOM" id="CLU_802211_0_0_1"/>
<dbReference type="InterPro" id="IPR036872">
    <property type="entry name" value="CH_dom_sf"/>
</dbReference>
<dbReference type="PANTHER" id="PTHR23167:SF46">
    <property type="entry name" value="EPS15 HOMOLOGY DOMAIN CONTAINING PROTEIN-BINDING PROTEIN 1, ISOFORM F"/>
    <property type="match status" value="1"/>
</dbReference>
<proteinExistence type="predicted"/>
<feature type="compositionally biased region" description="Polar residues" evidence="1">
    <location>
        <begin position="264"/>
        <end position="273"/>
    </location>
</feature>
<protein>
    <submittedName>
        <fullName evidence="3">CBN-EHBP-1 protein</fullName>
    </submittedName>
</protein>